<comment type="catalytic activity">
    <reaction evidence="7">
        <text>[glutamine synthetase]-L-tyrosine + ATP = [glutamine synthetase]-O(4)-(5'-adenylyl)-L-tyrosine + diphosphate</text>
        <dbReference type="Rhea" id="RHEA:18589"/>
        <dbReference type="Rhea" id="RHEA-COMP:10660"/>
        <dbReference type="Rhea" id="RHEA-COMP:10661"/>
        <dbReference type="ChEBI" id="CHEBI:30616"/>
        <dbReference type="ChEBI" id="CHEBI:33019"/>
        <dbReference type="ChEBI" id="CHEBI:46858"/>
        <dbReference type="ChEBI" id="CHEBI:83624"/>
        <dbReference type="EC" id="2.7.7.42"/>
    </reaction>
</comment>
<dbReference type="Pfam" id="PF03710">
    <property type="entry name" value="GlnE"/>
    <property type="match status" value="2"/>
</dbReference>
<dbReference type="GO" id="GO:0005829">
    <property type="term" value="C:cytosol"/>
    <property type="evidence" value="ECO:0007669"/>
    <property type="project" value="TreeGrafter"/>
</dbReference>
<evidence type="ECO:0000256" key="7">
    <source>
        <dbReference type="HAMAP-Rule" id="MF_00802"/>
    </source>
</evidence>
<keyword evidence="6 7" id="KW-0511">Multifunctional enzyme</keyword>
<organism evidence="10 11">
    <name type="scientific">Pseudohaliea rubra DSM 19751</name>
    <dbReference type="NCBI Taxonomy" id="1265313"/>
    <lineage>
        <taxon>Bacteria</taxon>
        <taxon>Pseudomonadati</taxon>
        <taxon>Pseudomonadota</taxon>
        <taxon>Gammaproteobacteria</taxon>
        <taxon>Cellvibrionales</taxon>
        <taxon>Halieaceae</taxon>
        <taxon>Pseudohaliea</taxon>
    </lineage>
</organism>
<evidence type="ECO:0000256" key="5">
    <source>
        <dbReference type="ARBA" id="ARBA00022842"/>
    </source>
</evidence>
<dbReference type="InterPro" id="IPR005190">
    <property type="entry name" value="GlnE_rpt_dom"/>
</dbReference>
<dbReference type="STRING" id="1265313.HRUBRA_00559"/>
<dbReference type="SUPFAM" id="SSF81301">
    <property type="entry name" value="Nucleotidyltransferase"/>
    <property type="match status" value="2"/>
</dbReference>
<dbReference type="Proteomes" id="UP000029640">
    <property type="component" value="Unassembled WGS sequence"/>
</dbReference>
<dbReference type="FunFam" id="1.20.120.330:FF:000005">
    <property type="entry name" value="Bifunctional glutamine synthetase adenylyltransferase/adenylyl-removing enzyme"/>
    <property type="match status" value="1"/>
</dbReference>
<accession>A0A095XYG6</accession>
<dbReference type="GO" id="GO:0000287">
    <property type="term" value="F:magnesium ion binding"/>
    <property type="evidence" value="ECO:0007669"/>
    <property type="project" value="UniProtKB-UniRule"/>
</dbReference>
<gene>
    <name evidence="7" type="primary">glnE</name>
    <name evidence="10" type="ORF">HRUBRA_00559</name>
</gene>
<reference evidence="10 11" key="1">
    <citation type="journal article" date="2014" name="Genome Announc.">
        <title>Genome Sequence of Gammaproteobacterial Pseudohaliea rubra Type Strain DSM 19751, Isolated from Coastal Seawater of the Mediterranean Sea.</title>
        <authorList>
            <person name="Spring S."/>
            <person name="Fiebig A."/>
            <person name="Riedel T."/>
            <person name="Goker M."/>
            <person name="Klenk H.P."/>
        </authorList>
    </citation>
    <scope>NUCLEOTIDE SEQUENCE [LARGE SCALE GENOMIC DNA]</scope>
    <source>
        <strain evidence="10 11">DSM 19751</strain>
    </source>
</reference>
<dbReference type="OrthoDB" id="9759366at2"/>
<evidence type="ECO:0000313" key="11">
    <source>
        <dbReference type="Proteomes" id="UP000029640"/>
    </source>
</evidence>
<dbReference type="InterPro" id="IPR013546">
    <property type="entry name" value="PII_UdlTrfase/GS_AdlTrfase"/>
</dbReference>
<proteinExistence type="inferred from homology"/>
<dbReference type="GO" id="GO:0047388">
    <property type="term" value="F:[glutamine synthetase]-adenylyl-L-tyrosine phosphorylase activity"/>
    <property type="evidence" value="ECO:0007669"/>
    <property type="project" value="UniProtKB-EC"/>
</dbReference>
<comment type="catalytic activity">
    <reaction evidence="7">
        <text>[glutamine synthetase]-O(4)-(5'-adenylyl)-L-tyrosine + phosphate = [glutamine synthetase]-L-tyrosine + ADP</text>
        <dbReference type="Rhea" id="RHEA:43716"/>
        <dbReference type="Rhea" id="RHEA-COMP:10660"/>
        <dbReference type="Rhea" id="RHEA-COMP:10661"/>
        <dbReference type="ChEBI" id="CHEBI:43474"/>
        <dbReference type="ChEBI" id="CHEBI:46858"/>
        <dbReference type="ChEBI" id="CHEBI:83624"/>
        <dbReference type="ChEBI" id="CHEBI:456216"/>
        <dbReference type="EC" id="2.7.7.89"/>
    </reaction>
</comment>
<comment type="similarity">
    <text evidence="7">Belongs to the GlnE family.</text>
</comment>
<dbReference type="PANTHER" id="PTHR30621">
    <property type="entry name" value="GLUTAMINE SYNTHETASE ADENYLYLTRANSFERASE"/>
    <property type="match status" value="1"/>
</dbReference>
<dbReference type="Gene3D" id="1.20.120.330">
    <property type="entry name" value="Nucleotidyltransferases domain 2"/>
    <property type="match status" value="2"/>
</dbReference>
<evidence type="ECO:0000256" key="1">
    <source>
        <dbReference type="ARBA" id="ARBA00022679"/>
    </source>
</evidence>
<evidence type="ECO:0000259" key="9">
    <source>
        <dbReference type="Pfam" id="PF08335"/>
    </source>
</evidence>
<evidence type="ECO:0000259" key="8">
    <source>
        <dbReference type="Pfam" id="PF03710"/>
    </source>
</evidence>
<keyword evidence="2 7" id="KW-0548">Nucleotidyltransferase</keyword>
<dbReference type="GO" id="GO:0000820">
    <property type="term" value="P:regulation of glutamine family amino acid metabolic process"/>
    <property type="evidence" value="ECO:0007669"/>
    <property type="project" value="UniProtKB-UniRule"/>
</dbReference>
<dbReference type="CDD" id="cd05401">
    <property type="entry name" value="NT_GlnE_GlnD_like"/>
    <property type="match status" value="2"/>
</dbReference>
<keyword evidence="4 7" id="KW-0067">ATP-binding</keyword>
<dbReference type="EMBL" id="AUVB01000016">
    <property type="protein sequence ID" value="KGE04806.1"/>
    <property type="molecule type" value="Genomic_DNA"/>
</dbReference>
<evidence type="ECO:0000313" key="10">
    <source>
        <dbReference type="EMBL" id="KGE04806.1"/>
    </source>
</evidence>
<dbReference type="FunFam" id="3.30.460.10:FF:000009">
    <property type="entry name" value="Bifunctional glutamine synthetase adenylyltransferase/adenylyl-removing enzyme"/>
    <property type="match status" value="2"/>
</dbReference>
<dbReference type="GO" id="GO:0008882">
    <property type="term" value="F:[glutamate-ammonia-ligase] adenylyltransferase activity"/>
    <property type="evidence" value="ECO:0007669"/>
    <property type="project" value="UniProtKB-UniRule"/>
</dbReference>
<evidence type="ECO:0000256" key="4">
    <source>
        <dbReference type="ARBA" id="ARBA00022840"/>
    </source>
</evidence>
<dbReference type="HOGENOM" id="CLU_006233_0_1_6"/>
<dbReference type="InterPro" id="IPR023057">
    <property type="entry name" value="GlnE"/>
</dbReference>
<keyword evidence="3 7" id="KW-0547">Nucleotide-binding</keyword>
<keyword evidence="10" id="KW-0436">Ligase</keyword>
<keyword evidence="5 7" id="KW-0460">Magnesium</keyword>
<feature type="domain" description="Glutamate-ammonia ligase adenylyltransferase repeated" evidence="8">
    <location>
        <begin position="558"/>
        <end position="805"/>
    </location>
</feature>
<name>A0A095XYG6_9GAMM</name>
<evidence type="ECO:0000256" key="2">
    <source>
        <dbReference type="ARBA" id="ARBA00022695"/>
    </source>
</evidence>
<comment type="function">
    <text evidence="7">Involved in the regulation of glutamine synthetase GlnA, a key enzyme in the process to assimilate ammonia. When cellular nitrogen levels are high, the C-terminal adenylyl transferase (AT) inactivates GlnA by covalent transfer of an adenylyl group from ATP to specific tyrosine residue of GlnA, thus reducing its activity. Conversely, when nitrogen levels are low, the N-terminal adenylyl removase (AR) activates GlnA by removing the adenylyl group by phosphorolysis, increasing its activity. The regulatory region of GlnE binds the signal transduction protein PII (GlnB) which indicates the nitrogen status of the cell.</text>
</comment>
<feature type="domain" description="PII-uridylyltransferase/Glutamine-synthetase adenylyltransferase" evidence="9">
    <location>
        <begin position="830"/>
        <end position="923"/>
    </location>
</feature>
<dbReference type="eggNOG" id="COG1391">
    <property type="taxonomic scope" value="Bacteria"/>
</dbReference>
<comment type="cofactor">
    <cofactor evidence="7">
        <name>Mg(2+)</name>
        <dbReference type="ChEBI" id="CHEBI:18420"/>
    </cofactor>
</comment>
<dbReference type="PANTHER" id="PTHR30621:SF0">
    <property type="entry name" value="BIFUNCTIONAL GLUTAMINE SYNTHETASE ADENYLYLTRANSFERASE_ADENYLYL-REMOVING ENZYME"/>
    <property type="match status" value="1"/>
</dbReference>
<dbReference type="AlphaFoldDB" id="A0A095XYG6"/>
<dbReference type="EC" id="2.7.7.89" evidence="7"/>
<comment type="caution">
    <text evidence="10">The sequence shown here is derived from an EMBL/GenBank/DDBJ whole genome shotgun (WGS) entry which is preliminary data.</text>
</comment>
<dbReference type="SUPFAM" id="SSF81593">
    <property type="entry name" value="Nucleotidyltransferase substrate binding subunit/domain"/>
    <property type="match status" value="2"/>
</dbReference>
<dbReference type="GO" id="GO:0016874">
    <property type="term" value="F:ligase activity"/>
    <property type="evidence" value="ECO:0007669"/>
    <property type="project" value="UniProtKB-KW"/>
</dbReference>
<evidence type="ECO:0000256" key="3">
    <source>
        <dbReference type="ARBA" id="ARBA00022741"/>
    </source>
</evidence>
<protein>
    <recommendedName>
        <fullName evidence="7">Bifunctional glutamine synthetase adenylyltransferase/adenylyl-removing enzyme</fullName>
    </recommendedName>
    <alternativeName>
        <fullName evidence="7">ATP:glutamine synthetase adenylyltransferase</fullName>
    </alternativeName>
    <alternativeName>
        <fullName evidence="7">ATase</fullName>
    </alternativeName>
    <domain>
        <recommendedName>
            <fullName evidence="7">Glutamine synthetase adenylyl-L-tyrosine phosphorylase</fullName>
            <ecNumber evidence="7">2.7.7.89</ecNumber>
        </recommendedName>
        <alternativeName>
            <fullName evidence="7">Adenylyl removase</fullName>
            <shortName evidence="7">AR</shortName>
            <shortName evidence="7">AT-N</shortName>
        </alternativeName>
    </domain>
    <domain>
        <recommendedName>
            <fullName evidence="7">Glutamine synthetase adenylyl transferase</fullName>
            <ecNumber evidence="7">2.7.7.42</ecNumber>
        </recommendedName>
        <alternativeName>
            <fullName evidence="7">Adenylyl transferase</fullName>
            <shortName evidence="7">AT</shortName>
            <shortName evidence="7">AT-C</shortName>
        </alternativeName>
    </domain>
</protein>
<dbReference type="Pfam" id="PF08335">
    <property type="entry name" value="GlnD_UR_UTase"/>
    <property type="match status" value="2"/>
</dbReference>
<keyword evidence="1 7" id="KW-0808">Transferase</keyword>
<dbReference type="PATRIC" id="fig|1265313.6.peg.554"/>
<dbReference type="HAMAP" id="MF_00802">
    <property type="entry name" value="GlnE"/>
    <property type="match status" value="1"/>
</dbReference>
<dbReference type="EC" id="2.7.7.42" evidence="7"/>
<dbReference type="GO" id="GO:0005524">
    <property type="term" value="F:ATP binding"/>
    <property type="evidence" value="ECO:0007669"/>
    <property type="project" value="UniProtKB-UniRule"/>
</dbReference>
<evidence type="ECO:0000256" key="6">
    <source>
        <dbReference type="ARBA" id="ARBA00023268"/>
    </source>
</evidence>
<dbReference type="InterPro" id="IPR043519">
    <property type="entry name" value="NT_sf"/>
</dbReference>
<feature type="domain" description="Glutamate-ammonia ligase adenylyltransferase repeated" evidence="8">
    <location>
        <begin position="45"/>
        <end position="284"/>
    </location>
</feature>
<feature type="domain" description="PII-uridylyltransferase/Glutamine-synthetase adenylyltransferase" evidence="9">
    <location>
        <begin position="311"/>
        <end position="450"/>
    </location>
</feature>
<dbReference type="Gene3D" id="1.20.120.1510">
    <property type="match status" value="1"/>
</dbReference>
<sequence>MDLLLASLPPELVDRARRAWEALCEADSDGAARAAFGDDAGRCGELVRVLATSPWAAATLARRPVLLAELAASGELWQRLPEEAWDHALAAELAEPEAELPVVLRRFRQRAMLRILWRDFNRLAATAETVRDTSLLAEACIRHALAACQTQLEGRFGRPIGRRSGEPQALIVLAMGKLGARELNLSSDIDLVFAYPEGGETDGERKPISNEEFFTRLGRALIAALDPVTAEGFVFRVDMRLRPYGESGPLAHNFAALEAYYQDQGRDWERYALIKARPLTGDPARCEELMRTLRPFVFRRYVDFGVIESLRAMKAMIATEVARRGLQDNVKLGRGGIREVEFVAQCLQLIRGGRDRALQQRELLPVLDSCAALGILPSTVVGELVEAYRFLRDSEHAIQGYNDRQTQELPRDPHARAALALVMGCAGWDDYRQQLQTQRDRVAHHFDELIAPPADAPAAPLAGVAFGAVDAVTLAGLGYREQEATLGLLAELQDGSRLRGLQSEGRERLEHFMPLLLEACAEVEAPDLALRRILPLVRAVLRRSAYLVLLTENPPALAELVALCEASPWVAELLAAHPVLLDELLDRSSLYRAPDRSRLREELAQQVDRLPLDDLEAQMDALRYFKAAHVLRVAASERLGRLPLMKVSDKLTFIAEVVLEQVLRVAWASLVTRYGTPARSGEGSGFAICAYGKLGGIELGYASDLDLVFLWDAEPRGLTDGERSIDNSVFYTRLGQKIIHILETRTALGQLYEVDLRLRPSGASGLLVSSLAAFAGYQREDAWTWEHQALVRARPVAGDPQVAEAVDVLRCAILARPRDRAALAGEVVAMRNRMREHLLPRKLAEASFHLKQSPGGIVDIEFMVQYAVLAWSHDEPELTRWSDNIRILETLGREGRFPEAVAADLIAAYIAFRSASHRLALQQADGVVPLDGDVRQHRDAVLAQWQTLFAGIEPAGLDKKTEAGAGHDIR</sequence>
<dbReference type="Gene3D" id="3.30.460.10">
    <property type="entry name" value="Beta Polymerase, domain 2"/>
    <property type="match status" value="2"/>
</dbReference>
<keyword evidence="11" id="KW-1185">Reference proteome</keyword>
<dbReference type="NCBIfam" id="NF008292">
    <property type="entry name" value="PRK11072.1"/>
    <property type="match status" value="1"/>
</dbReference>
<feature type="region of interest" description="Adenylyl removase" evidence="7">
    <location>
        <begin position="1"/>
        <end position="454"/>
    </location>
</feature>
<feature type="region of interest" description="Adenylyl transferase" evidence="7">
    <location>
        <begin position="462"/>
        <end position="970"/>
    </location>
</feature>